<proteinExistence type="predicted"/>
<dbReference type="OrthoDB" id="5346740at2759"/>
<feature type="compositionally biased region" description="Basic and acidic residues" evidence="1">
    <location>
        <begin position="94"/>
        <end position="109"/>
    </location>
</feature>
<reference evidence="3 4" key="1">
    <citation type="submission" date="2017-03" db="EMBL/GenBank/DDBJ databases">
        <title>Genomes of endolithic fungi from Antarctica.</title>
        <authorList>
            <person name="Coleine C."/>
            <person name="Masonjones S."/>
            <person name="Stajich J.E."/>
        </authorList>
    </citation>
    <scope>NUCLEOTIDE SEQUENCE [LARGE SCALE GENOMIC DNA]</scope>
    <source>
        <strain evidence="3 4">CCFEE 6315</strain>
    </source>
</reference>
<dbReference type="InterPro" id="IPR053029">
    <property type="entry name" value="RNA_pol_I-specific_init_factor"/>
</dbReference>
<evidence type="ECO:0000256" key="1">
    <source>
        <dbReference type="SAM" id="MobiDB-lite"/>
    </source>
</evidence>
<evidence type="ECO:0000313" key="4">
    <source>
        <dbReference type="Proteomes" id="UP000308549"/>
    </source>
</evidence>
<gene>
    <name evidence="3" type="ORF">B0A50_02140</name>
</gene>
<accession>A0A4U0UAJ6</accession>
<feature type="compositionally biased region" description="Acidic residues" evidence="1">
    <location>
        <begin position="110"/>
        <end position="126"/>
    </location>
</feature>
<evidence type="ECO:0000313" key="3">
    <source>
        <dbReference type="EMBL" id="TKA31295.1"/>
    </source>
</evidence>
<sequence length="530" mass="58269">MALPQPGTHGMEDFVNRKNAANDLAEFKGIVPNLSAARNKASARQSLPTQAQAHMSSRQGLPVSGEPSTLYDTDASEADRTSAAPSLNGSDVTDAQRPEYYDDGQHDAEQVGDNDDAEYTEVENSDGDVRLPDDPSKAKPDQNLAGLSRKQWHIRREMRLSRQTKLGGSGFPYIKGDSYPSTTDGQLSASDREEYHAALRVPHRQSWGPPSMAPIPKQTRQSDKKQSSGAPLRTHSSHHPDARVLAQSLGGQGVGMHFGPTQGGAGSVLQRPQAELSLSKAPPYSRQNLAGGRAPHVSDVLQPQKPDTDSRVILDTAQHTSCAPIPARTTENRKPALATRTKKPAQHQAIDSGRDSEFPPDHEALEEQSEVEDYQPPDLPQQQSTKLDYEPAQLYSLSYHEVKNAIFDFAPDAVQYTMPDNVPSDDLQAQLRSAYRLEAPDQARFLAILDIESWEQAGDWFLDQFSELVSTLKSARQEKRQAAKLFEAEVEKRHHAVSKKRKLTENALGEMKASGAMVLQGTPNKARKQK</sequence>
<feature type="region of interest" description="Disordered" evidence="1">
    <location>
        <begin position="36"/>
        <end position="239"/>
    </location>
</feature>
<dbReference type="Pfam" id="PF15463">
    <property type="entry name" value="ECM11"/>
    <property type="match status" value="1"/>
</dbReference>
<feature type="compositionally biased region" description="Polar residues" evidence="1">
    <location>
        <begin position="42"/>
        <end position="59"/>
    </location>
</feature>
<feature type="compositionally biased region" description="Acidic residues" evidence="1">
    <location>
        <begin position="366"/>
        <end position="375"/>
    </location>
</feature>
<evidence type="ECO:0000259" key="2">
    <source>
        <dbReference type="Pfam" id="PF15463"/>
    </source>
</evidence>
<feature type="domain" description="Extracellular mutant protein 11 C-terminal" evidence="2">
    <location>
        <begin position="388"/>
        <end position="519"/>
    </location>
</feature>
<feature type="compositionally biased region" description="Polar residues" evidence="1">
    <location>
        <begin position="83"/>
        <end position="93"/>
    </location>
</feature>
<keyword evidence="4" id="KW-1185">Reference proteome</keyword>
<dbReference type="GO" id="GO:0001164">
    <property type="term" value="F:RNA polymerase I core promoter sequence-specific DNA binding"/>
    <property type="evidence" value="ECO:0007669"/>
    <property type="project" value="TreeGrafter"/>
</dbReference>
<dbReference type="EMBL" id="NAJL01000008">
    <property type="protein sequence ID" value="TKA31295.1"/>
    <property type="molecule type" value="Genomic_DNA"/>
</dbReference>
<feature type="compositionally biased region" description="Basic and acidic residues" evidence="1">
    <location>
        <begin position="352"/>
        <end position="365"/>
    </location>
</feature>
<dbReference type="GO" id="GO:0042790">
    <property type="term" value="P:nucleolar large rRNA transcription by RNA polymerase I"/>
    <property type="evidence" value="ECO:0007669"/>
    <property type="project" value="TreeGrafter"/>
</dbReference>
<dbReference type="PANTHER" id="PTHR28244">
    <property type="entry name" value="RNA POLYMERASE I-SPECIFIC TRANSCRIPTION INITIATION FACTOR RRN11"/>
    <property type="match status" value="1"/>
</dbReference>
<protein>
    <recommendedName>
        <fullName evidence="2">Extracellular mutant protein 11 C-terminal domain-containing protein</fullName>
    </recommendedName>
</protein>
<feature type="region of interest" description="Disordered" evidence="1">
    <location>
        <begin position="277"/>
        <end position="383"/>
    </location>
</feature>
<feature type="compositionally biased region" description="Basic and acidic residues" evidence="1">
    <location>
        <begin position="127"/>
        <end position="140"/>
    </location>
</feature>
<dbReference type="GO" id="GO:0070860">
    <property type="term" value="C:RNA polymerase I core factor complex"/>
    <property type="evidence" value="ECO:0007669"/>
    <property type="project" value="TreeGrafter"/>
</dbReference>
<dbReference type="InterPro" id="IPR029178">
    <property type="entry name" value="Ecm11_C"/>
</dbReference>
<comment type="caution">
    <text evidence="3">The sequence shown here is derived from an EMBL/GenBank/DDBJ whole genome shotgun (WGS) entry which is preliminary data.</text>
</comment>
<dbReference type="Proteomes" id="UP000308549">
    <property type="component" value="Unassembled WGS sequence"/>
</dbReference>
<dbReference type="PANTHER" id="PTHR28244:SF1">
    <property type="entry name" value="RNA POLYMERASE I-SPECIFIC TRANSCRIPTION INITIATION FACTOR RRN11"/>
    <property type="match status" value="1"/>
</dbReference>
<organism evidence="3 4">
    <name type="scientific">Salinomyces thailandicus</name>
    <dbReference type="NCBI Taxonomy" id="706561"/>
    <lineage>
        <taxon>Eukaryota</taxon>
        <taxon>Fungi</taxon>
        <taxon>Dikarya</taxon>
        <taxon>Ascomycota</taxon>
        <taxon>Pezizomycotina</taxon>
        <taxon>Dothideomycetes</taxon>
        <taxon>Dothideomycetidae</taxon>
        <taxon>Mycosphaerellales</taxon>
        <taxon>Teratosphaeriaceae</taxon>
        <taxon>Salinomyces</taxon>
    </lineage>
</organism>
<name>A0A4U0UAJ6_9PEZI</name>
<feature type="compositionally biased region" description="Polar residues" evidence="1">
    <location>
        <begin position="179"/>
        <end position="189"/>
    </location>
</feature>
<dbReference type="GO" id="GO:0017025">
    <property type="term" value="F:TBP-class protein binding"/>
    <property type="evidence" value="ECO:0007669"/>
    <property type="project" value="TreeGrafter"/>
</dbReference>
<dbReference type="AlphaFoldDB" id="A0A4U0UAJ6"/>